<gene>
    <name evidence="5" type="primary">lysA</name>
    <name evidence="11" type="ORF">HNQ80_005160</name>
</gene>
<dbReference type="InterPro" id="IPR022657">
    <property type="entry name" value="De-COase2_CS"/>
</dbReference>
<dbReference type="HAMAP" id="MF_02120">
    <property type="entry name" value="LysA"/>
    <property type="match status" value="1"/>
</dbReference>
<name>A0A841L7D1_9FIRM</name>
<dbReference type="Gene3D" id="3.20.20.10">
    <property type="entry name" value="Alanine racemase"/>
    <property type="match status" value="1"/>
</dbReference>
<dbReference type="GO" id="GO:0030170">
    <property type="term" value="F:pyridoxal phosphate binding"/>
    <property type="evidence" value="ECO:0007669"/>
    <property type="project" value="UniProtKB-UniRule"/>
</dbReference>
<dbReference type="PANTHER" id="PTHR43727">
    <property type="entry name" value="DIAMINOPIMELATE DECARBOXYLASE"/>
    <property type="match status" value="1"/>
</dbReference>
<dbReference type="CDD" id="cd06828">
    <property type="entry name" value="PLPDE_III_DapDC"/>
    <property type="match status" value="1"/>
</dbReference>
<dbReference type="SUPFAM" id="SSF50621">
    <property type="entry name" value="Alanine racemase C-terminal domain-like"/>
    <property type="match status" value="1"/>
</dbReference>
<dbReference type="Proteomes" id="UP000579281">
    <property type="component" value="Unassembled WGS sequence"/>
</dbReference>
<dbReference type="InterPro" id="IPR002986">
    <property type="entry name" value="DAP_deCOOHase_LysA"/>
</dbReference>
<protein>
    <recommendedName>
        <fullName evidence="5 6">Diaminopimelate decarboxylase</fullName>
        <shortName evidence="5">DAP decarboxylase</shortName>
        <shortName evidence="5">DAPDC</shortName>
        <ecNumber evidence="5 6">4.1.1.20</ecNumber>
    </recommendedName>
</protein>
<keyword evidence="3 5" id="KW-0663">Pyridoxal phosphate</keyword>
<dbReference type="PROSITE" id="PS00879">
    <property type="entry name" value="ODR_DC_2_2"/>
    <property type="match status" value="1"/>
</dbReference>
<feature type="binding site" evidence="5">
    <location>
        <position position="386"/>
    </location>
    <ligand>
        <name>pyridoxal 5'-phosphate</name>
        <dbReference type="ChEBI" id="CHEBI:597326"/>
    </ligand>
</feature>
<dbReference type="GO" id="GO:0009089">
    <property type="term" value="P:lysine biosynthetic process via diaminopimelate"/>
    <property type="evidence" value="ECO:0007669"/>
    <property type="project" value="UniProtKB-UniRule"/>
</dbReference>
<sequence length="443" mass="49691">MENESRKKKHLTFGGCDTIALAEKYGTPLYVMDEQKIRSKCREIQENFLGKYENTRAVYASKAFLNMTMCKIIESEGIGLDVVSGGELFTAIQAGFPTQDIIFHGNNKSYEELSLAVKYDVGRVVVDNTYELEMLQKIAKSNKKKVRILFRIAPGIEGSTHKYISTGQKDSKFGIPLAEDQLNHVVAFALKASHLELMGFHFHLGSQLFENGIYVAALDVLAKLMKDMKERYGFVSKELNAGGGFGIFYVEGDQPKPLRYFTDQIMEKVKTICHEMGVPIPQVIIEPGRWMVAEAGLTLYTIGAIKDIPGVRTYVSVDGGMPDNPRPALYSAKYQADIANKMNLEKVQKITVAGKCCETGDILIWDLMVPPVKSGDILAVYNTGAYNYSMASNYNRLPRPPVVLVNEGIDHVIVRRETYEDLLHREEVPMYLQKKVKESSEII</sequence>
<evidence type="ECO:0000256" key="8">
    <source>
        <dbReference type="RuleBase" id="RU003738"/>
    </source>
</evidence>
<feature type="binding site" evidence="5">
    <location>
        <position position="326"/>
    </location>
    <ligand>
        <name>substrate</name>
    </ligand>
</feature>
<dbReference type="SUPFAM" id="SSF51419">
    <property type="entry name" value="PLP-binding barrel"/>
    <property type="match status" value="1"/>
</dbReference>
<dbReference type="EC" id="4.1.1.20" evidence="5 6"/>
<evidence type="ECO:0000313" key="11">
    <source>
        <dbReference type="EMBL" id="MBB6218982.1"/>
    </source>
</evidence>
<accession>A0A841L7D1</accession>
<dbReference type="InterPro" id="IPR022644">
    <property type="entry name" value="De-COase2_N"/>
</dbReference>
<evidence type="ECO:0000256" key="3">
    <source>
        <dbReference type="ARBA" id="ARBA00022898"/>
    </source>
</evidence>
<dbReference type="GO" id="GO:0008836">
    <property type="term" value="F:diaminopimelate decarboxylase activity"/>
    <property type="evidence" value="ECO:0007669"/>
    <property type="project" value="UniProtKB-UniRule"/>
</dbReference>
<dbReference type="InterPro" id="IPR029066">
    <property type="entry name" value="PLP-binding_barrel"/>
</dbReference>
<feature type="active site" description="Proton donor" evidence="7">
    <location>
        <position position="357"/>
    </location>
</feature>
<dbReference type="InterPro" id="IPR009006">
    <property type="entry name" value="Ala_racemase/Decarboxylase_C"/>
</dbReference>
<dbReference type="EMBL" id="JACHEN010000060">
    <property type="protein sequence ID" value="MBB6218982.1"/>
    <property type="molecule type" value="Genomic_DNA"/>
</dbReference>
<evidence type="ECO:0000313" key="12">
    <source>
        <dbReference type="Proteomes" id="UP000579281"/>
    </source>
</evidence>
<comment type="pathway">
    <text evidence="5 8">Amino-acid biosynthesis; L-lysine biosynthesis via DAP pathway; L-lysine from DL-2,6-diaminopimelate: step 1/1.</text>
</comment>
<dbReference type="UniPathway" id="UPA00034">
    <property type="reaction ID" value="UER00027"/>
</dbReference>
<comment type="catalytic activity">
    <reaction evidence="5 8">
        <text>meso-2,6-diaminopimelate + H(+) = L-lysine + CO2</text>
        <dbReference type="Rhea" id="RHEA:15101"/>
        <dbReference type="ChEBI" id="CHEBI:15378"/>
        <dbReference type="ChEBI" id="CHEBI:16526"/>
        <dbReference type="ChEBI" id="CHEBI:32551"/>
        <dbReference type="ChEBI" id="CHEBI:57791"/>
        <dbReference type="EC" id="4.1.1.20"/>
    </reaction>
</comment>
<dbReference type="Pfam" id="PF00278">
    <property type="entry name" value="Orn_DAP_Arg_deC"/>
    <property type="match status" value="1"/>
</dbReference>
<dbReference type="PANTHER" id="PTHR43727:SF2">
    <property type="entry name" value="GROUP IV DECARBOXYLASE"/>
    <property type="match status" value="1"/>
</dbReference>
<feature type="domain" description="Orn/DAP/Arg decarboxylase 2 C-terminal" evidence="9">
    <location>
        <begin position="31"/>
        <end position="384"/>
    </location>
</feature>
<evidence type="ECO:0000256" key="4">
    <source>
        <dbReference type="ARBA" id="ARBA00023239"/>
    </source>
</evidence>
<evidence type="ECO:0000256" key="6">
    <source>
        <dbReference type="NCBIfam" id="TIGR01048"/>
    </source>
</evidence>
<dbReference type="Gene3D" id="2.40.37.10">
    <property type="entry name" value="Lyase, Ornithine Decarboxylase, Chain A, domain 1"/>
    <property type="match status" value="1"/>
</dbReference>
<evidence type="ECO:0000256" key="5">
    <source>
        <dbReference type="HAMAP-Rule" id="MF_02120"/>
    </source>
</evidence>
<feature type="binding site" evidence="5">
    <location>
        <position position="386"/>
    </location>
    <ligand>
        <name>substrate</name>
    </ligand>
</feature>
<dbReference type="RefSeq" id="WP_184313956.1">
    <property type="nucleotide sequence ID" value="NZ_JACHEN010000060.1"/>
</dbReference>
<comment type="function">
    <text evidence="5">Specifically catalyzes the decarboxylation of meso-diaminopimelate (meso-DAP) to L-lysine.</text>
</comment>
<keyword evidence="5" id="KW-0028">Amino-acid biosynthesis</keyword>
<keyword evidence="12" id="KW-1185">Reference proteome</keyword>
<feature type="modified residue" description="N6-(pyridoxal phosphate)lysine" evidence="5 7">
    <location>
        <position position="62"/>
    </location>
</feature>
<feature type="binding site" evidence="5">
    <location>
        <begin position="286"/>
        <end position="289"/>
    </location>
    <ligand>
        <name>pyridoxal 5'-phosphate</name>
        <dbReference type="ChEBI" id="CHEBI:597326"/>
    </ligand>
</feature>
<evidence type="ECO:0000259" key="10">
    <source>
        <dbReference type="Pfam" id="PF02784"/>
    </source>
</evidence>
<feature type="binding site" evidence="5">
    <location>
        <position position="289"/>
    </location>
    <ligand>
        <name>substrate</name>
    </ligand>
</feature>
<comment type="similarity">
    <text evidence="5">Belongs to the Orn/Lys/Arg decarboxylase class-II family. LysA subfamily.</text>
</comment>
<evidence type="ECO:0000259" key="9">
    <source>
        <dbReference type="Pfam" id="PF00278"/>
    </source>
</evidence>
<evidence type="ECO:0000256" key="7">
    <source>
        <dbReference type="PIRSR" id="PIRSR600183-50"/>
    </source>
</evidence>
<feature type="binding site" evidence="5">
    <location>
        <position position="330"/>
    </location>
    <ligand>
        <name>substrate</name>
    </ligand>
</feature>
<keyword evidence="2 5" id="KW-0210">Decarboxylase</keyword>
<organism evidence="11 12">
    <name type="scientific">Anaerosolibacter carboniphilus</name>
    <dbReference type="NCBI Taxonomy" id="1417629"/>
    <lineage>
        <taxon>Bacteria</taxon>
        <taxon>Bacillati</taxon>
        <taxon>Bacillota</taxon>
        <taxon>Clostridia</taxon>
        <taxon>Peptostreptococcales</taxon>
        <taxon>Thermotaleaceae</taxon>
        <taxon>Anaerosolibacter</taxon>
    </lineage>
</organism>
<dbReference type="NCBIfam" id="TIGR01048">
    <property type="entry name" value="lysA"/>
    <property type="match status" value="1"/>
</dbReference>
<feature type="binding site" evidence="5">
    <location>
        <position position="358"/>
    </location>
    <ligand>
        <name>substrate</name>
    </ligand>
</feature>
<dbReference type="FunFam" id="3.20.20.10:FF:000003">
    <property type="entry name" value="Diaminopimelate decarboxylase"/>
    <property type="match status" value="1"/>
</dbReference>
<comment type="cofactor">
    <cofactor evidence="1 5 7 8">
        <name>pyridoxal 5'-phosphate</name>
        <dbReference type="ChEBI" id="CHEBI:597326"/>
    </cofactor>
</comment>
<reference evidence="11 12" key="1">
    <citation type="submission" date="2020-08" db="EMBL/GenBank/DDBJ databases">
        <title>Genomic Encyclopedia of Type Strains, Phase IV (KMG-IV): sequencing the most valuable type-strain genomes for metagenomic binning, comparative biology and taxonomic classification.</title>
        <authorList>
            <person name="Goeker M."/>
        </authorList>
    </citation>
    <scope>NUCLEOTIDE SEQUENCE [LARGE SCALE GENOMIC DNA]</scope>
    <source>
        <strain evidence="11 12">DSM 103526</strain>
    </source>
</reference>
<comment type="subunit">
    <text evidence="5">Homodimer.</text>
</comment>
<dbReference type="InterPro" id="IPR022643">
    <property type="entry name" value="De-COase2_C"/>
</dbReference>
<dbReference type="PRINTS" id="PR01179">
    <property type="entry name" value="ODADCRBXLASE"/>
</dbReference>
<dbReference type="AlphaFoldDB" id="A0A841L7D1"/>
<dbReference type="InterPro" id="IPR000183">
    <property type="entry name" value="Orn/DAP/Arg_de-COase"/>
</dbReference>
<comment type="caution">
    <text evidence="11">The sequence shown here is derived from an EMBL/GenBank/DDBJ whole genome shotgun (WGS) entry which is preliminary data.</text>
</comment>
<evidence type="ECO:0000256" key="1">
    <source>
        <dbReference type="ARBA" id="ARBA00001933"/>
    </source>
</evidence>
<keyword evidence="5 8" id="KW-0457">Lysine biosynthesis</keyword>
<feature type="binding site" evidence="5">
    <location>
        <position position="244"/>
    </location>
    <ligand>
        <name>pyridoxal 5'-phosphate</name>
        <dbReference type="ChEBI" id="CHEBI:597326"/>
    </ligand>
</feature>
<feature type="domain" description="Orn/DAP/Arg decarboxylase 2 N-terminal" evidence="10">
    <location>
        <begin position="35"/>
        <end position="293"/>
    </location>
</feature>
<keyword evidence="4 5" id="KW-0456">Lyase</keyword>
<evidence type="ECO:0000256" key="2">
    <source>
        <dbReference type="ARBA" id="ARBA00022793"/>
    </source>
</evidence>
<dbReference type="PRINTS" id="PR01181">
    <property type="entry name" value="DAPDCRBXLASE"/>
</dbReference>
<proteinExistence type="inferred from homology"/>
<dbReference type="Pfam" id="PF02784">
    <property type="entry name" value="Orn_Arg_deC_N"/>
    <property type="match status" value="1"/>
</dbReference>